<reference evidence="9 10" key="1">
    <citation type="submission" date="2024-11" db="EMBL/GenBank/DDBJ databases">
        <authorList>
            <person name="Lucas J.A."/>
        </authorList>
    </citation>
    <scope>NUCLEOTIDE SEQUENCE [LARGE SCALE GENOMIC DNA]</scope>
    <source>
        <strain evidence="9 10">Z 5.4</strain>
    </source>
</reference>
<evidence type="ECO:0000313" key="9">
    <source>
        <dbReference type="EMBL" id="MFK9090747.1"/>
    </source>
</evidence>
<keyword evidence="6 7" id="KW-0472">Membrane</keyword>
<dbReference type="PROSITE" id="PS00218">
    <property type="entry name" value="AMINO_ACID_PERMEASE_1"/>
    <property type="match status" value="1"/>
</dbReference>
<feature type="transmembrane region" description="Helical" evidence="7">
    <location>
        <begin position="32"/>
        <end position="54"/>
    </location>
</feature>
<gene>
    <name evidence="9" type="ORF">ACJEBI_04535</name>
</gene>
<feature type="transmembrane region" description="Helical" evidence="7">
    <location>
        <begin position="421"/>
        <end position="440"/>
    </location>
</feature>
<organism evidence="9 10">
    <name type="scientific">Bacillus salipaludis</name>
    <dbReference type="NCBI Taxonomy" id="2547811"/>
    <lineage>
        <taxon>Bacteria</taxon>
        <taxon>Bacillati</taxon>
        <taxon>Bacillota</taxon>
        <taxon>Bacilli</taxon>
        <taxon>Bacillales</taxon>
        <taxon>Bacillaceae</taxon>
        <taxon>Bacillus</taxon>
    </lineage>
</organism>
<feature type="transmembrane region" description="Helical" evidence="7">
    <location>
        <begin position="253"/>
        <end position="276"/>
    </location>
</feature>
<dbReference type="PIRSF" id="PIRSF006060">
    <property type="entry name" value="AA_transporter"/>
    <property type="match status" value="1"/>
</dbReference>
<keyword evidence="5 7" id="KW-1133">Transmembrane helix</keyword>
<evidence type="ECO:0000313" key="10">
    <source>
        <dbReference type="Proteomes" id="UP001623041"/>
    </source>
</evidence>
<evidence type="ECO:0000256" key="2">
    <source>
        <dbReference type="ARBA" id="ARBA00022448"/>
    </source>
</evidence>
<feature type="transmembrane region" description="Helical" evidence="7">
    <location>
        <begin position="452"/>
        <end position="472"/>
    </location>
</feature>
<name>A0ABW8RDK3_9BACI</name>
<dbReference type="Pfam" id="PF00324">
    <property type="entry name" value="AA_permease"/>
    <property type="match status" value="1"/>
</dbReference>
<evidence type="ECO:0000256" key="7">
    <source>
        <dbReference type="SAM" id="Phobius"/>
    </source>
</evidence>
<sequence>MENPPLQVTTDIEQSNPTGNLQKKLKTRHVSMIALGGTIGTGVFLGTGPAIHAAGPGGVLVAYSIIGIMVYFVMTGLGELATFMPTSGSISTYATRFIDPALGFAFGWNYWLSWAMTLAAELSASVLLMKYWFPDSPSLLWSGLFLALLFLLNILSVKGFGEGEYWFSFIKVATIIIFIVVGILMIFGIMNGSQPVGFKNFTVGDAPFVGGFLGTLGIFLVAGFSFSGTECIGVAAGETENPVKNIPRAIRSVFWRILLFYILAIVVISFLVPYTNESLQSSTVLTSPFTIVFKKAGFALAASVMNAVILTAVLSAGNSCLYVTSRIMYAMAQDGQAPRIFTKVTKSGVPVAALVATTLIGMLAFLASFVGDGKIYLWLMNSVGVTTFIFWLGIALSHYRFRKAYVAQGYSIKDLPYRAKWYPFGPIFAFVICFVILLAQDYQGFTSGHIDWEGVFAAYLGIPVFLAFWLGYKFIRKTKVIPLEECKIDFKEFQQ</sequence>
<feature type="transmembrane region" description="Helical" evidence="7">
    <location>
        <begin position="60"/>
        <end position="80"/>
    </location>
</feature>
<evidence type="ECO:0000256" key="1">
    <source>
        <dbReference type="ARBA" id="ARBA00004141"/>
    </source>
</evidence>
<evidence type="ECO:0000259" key="8">
    <source>
        <dbReference type="Pfam" id="PF00324"/>
    </source>
</evidence>
<feature type="transmembrane region" description="Helical" evidence="7">
    <location>
        <begin position="101"/>
        <end position="119"/>
    </location>
</feature>
<keyword evidence="3 7" id="KW-0812">Transmembrane</keyword>
<evidence type="ECO:0000256" key="3">
    <source>
        <dbReference type="ARBA" id="ARBA00022692"/>
    </source>
</evidence>
<evidence type="ECO:0000256" key="4">
    <source>
        <dbReference type="ARBA" id="ARBA00022970"/>
    </source>
</evidence>
<feature type="transmembrane region" description="Helical" evidence="7">
    <location>
        <begin position="375"/>
        <end position="401"/>
    </location>
</feature>
<dbReference type="PANTHER" id="PTHR43341:SF1">
    <property type="entry name" value="GENERAL AMINO-ACID PERMEASE GAP1"/>
    <property type="match status" value="1"/>
</dbReference>
<comment type="subcellular location">
    <subcellularLocation>
        <location evidence="1">Membrane</location>
        <topology evidence="1">Multi-pass membrane protein</topology>
    </subcellularLocation>
</comment>
<proteinExistence type="predicted"/>
<dbReference type="InterPro" id="IPR050524">
    <property type="entry name" value="APC_YAT"/>
</dbReference>
<dbReference type="InterPro" id="IPR004841">
    <property type="entry name" value="AA-permease/SLC12A_dom"/>
</dbReference>
<dbReference type="InterPro" id="IPR004840">
    <property type="entry name" value="Amino_acid_permease_CS"/>
</dbReference>
<dbReference type="EMBL" id="JBJHQH010000003">
    <property type="protein sequence ID" value="MFK9090747.1"/>
    <property type="molecule type" value="Genomic_DNA"/>
</dbReference>
<keyword evidence="4" id="KW-0029">Amino-acid transport</keyword>
<dbReference type="RefSeq" id="WP_406579442.1">
    <property type="nucleotide sequence ID" value="NZ_JBJHQH010000003.1"/>
</dbReference>
<dbReference type="Gene3D" id="1.20.1740.10">
    <property type="entry name" value="Amino acid/polyamine transporter I"/>
    <property type="match status" value="1"/>
</dbReference>
<dbReference type="Proteomes" id="UP001623041">
    <property type="component" value="Unassembled WGS sequence"/>
</dbReference>
<comment type="caution">
    <text evidence="9">The sequence shown here is derived from an EMBL/GenBank/DDBJ whole genome shotgun (WGS) entry which is preliminary data.</text>
</comment>
<feature type="transmembrane region" description="Helical" evidence="7">
    <location>
        <begin position="349"/>
        <end position="369"/>
    </location>
</feature>
<dbReference type="PANTHER" id="PTHR43341">
    <property type="entry name" value="AMINO ACID PERMEASE"/>
    <property type="match status" value="1"/>
</dbReference>
<accession>A0ABW8RDK3</accession>
<keyword evidence="10" id="KW-1185">Reference proteome</keyword>
<protein>
    <submittedName>
        <fullName evidence="9">Amino acid permease</fullName>
    </submittedName>
</protein>
<feature type="transmembrane region" description="Helical" evidence="7">
    <location>
        <begin position="296"/>
        <end position="323"/>
    </location>
</feature>
<feature type="domain" description="Amino acid permease/ SLC12A" evidence="8">
    <location>
        <begin position="29"/>
        <end position="479"/>
    </location>
</feature>
<feature type="transmembrane region" description="Helical" evidence="7">
    <location>
        <begin position="169"/>
        <end position="190"/>
    </location>
</feature>
<evidence type="ECO:0000256" key="6">
    <source>
        <dbReference type="ARBA" id="ARBA00023136"/>
    </source>
</evidence>
<evidence type="ECO:0000256" key="5">
    <source>
        <dbReference type="ARBA" id="ARBA00022989"/>
    </source>
</evidence>
<feature type="transmembrane region" description="Helical" evidence="7">
    <location>
        <begin position="210"/>
        <end position="232"/>
    </location>
</feature>
<keyword evidence="2" id="KW-0813">Transport</keyword>
<feature type="transmembrane region" description="Helical" evidence="7">
    <location>
        <begin position="139"/>
        <end position="157"/>
    </location>
</feature>